<evidence type="ECO:0000313" key="2">
    <source>
        <dbReference type="Proteomes" id="UP000196573"/>
    </source>
</evidence>
<proteinExistence type="predicted"/>
<evidence type="ECO:0000313" key="1">
    <source>
        <dbReference type="EMBL" id="SMA46351.1"/>
    </source>
</evidence>
<keyword evidence="2" id="KW-1185">Reference proteome</keyword>
<dbReference type="AlphaFoldDB" id="A0A1X7AJS1"/>
<dbReference type="Proteomes" id="UP000196573">
    <property type="component" value="Unassembled WGS sequence"/>
</dbReference>
<sequence length="572" mass="64280">MHKRWAFISVQCLIAFLGGIYLLACAQSIFAGEIKPNSLAVTAWVHHLQKTRPQSALPSLQSISWKLNHELMAEGFEGTREQIGDVFSLNSPPTVWDDGVDHIDLIHRCADKANSIVACTLEYSLCNWECARAAIRAKAETQNGYAVAIALSIIELWKKLPDAVKSCPFLVPLGQKTVRVTLPTLIEVWISDPSHAFVKPPKAAGLLDGLTLPVSLPQYEKRGSTTVIGVSSDEALATSSAMIPDTSQWNISSLEDAFSQFSMAEPVNPDQFKEQDKDKKSLELISALANSLIMILRHPEVGDNFDLIKLLVDAIHKHRYLAHNLRSIESHILGFYPFALPGKHREQMELLRTILKYLRSGAIIDSPEELVFQAFQKKLEMADHNSLVRKFIMKGLLTPDTIAKVNTPDQTLSDVYYSEKIQQVTTHRKQLSRPQTRDSHLRSVLGKEAEPLMDRNSRHMKVRMIQSLTNPSPPTHVPSAIAITMPAHHRTRILVSEIIQMLLDNGFSSPDLSRDLYHQFTSVDWTNRSQIIMSRDQFNIAWQIAQEELRDEGSTVQKIIQGAFKVDRKAPL</sequence>
<accession>A0A1X7AJS1</accession>
<dbReference type="EMBL" id="FWPT01000004">
    <property type="protein sequence ID" value="SMA46351.1"/>
    <property type="molecule type" value="Genomic_DNA"/>
</dbReference>
<name>A0A1X7AJS1_9GAMM</name>
<gene>
    <name evidence="1" type="ORF">EHSB41UT_02151</name>
</gene>
<protein>
    <submittedName>
        <fullName evidence="1">Uncharacterized protein</fullName>
    </submittedName>
</protein>
<organism evidence="1 2">
    <name type="scientific">Parendozoicomonas haliclonae</name>
    <dbReference type="NCBI Taxonomy" id="1960125"/>
    <lineage>
        <taxon>Bacteria</taxon>
        <taxon>Pseudomonadati</taxon>
        <taxon>Pseudomonadota</taxon>
        <taxon>Gammaproteobacteria</taxon>
        <taxon>Oceanospirillales</taxon>
        <taxon>Endozoicomonadaceae</taxon>
        <taxon>Parendozoicomonas</taxon>
    </lineage>
</organism>
<dbReference type="RefSeq" id="WP_133060473.1">
    <property type="nucleotide sequence ID" value="NZ_CBCSCN010000002.1"/>
</dbReference>
<reference evidence="1 2" key="1">
    <citation type="submission" date="2017-03" db="EMBL/GenBank/DDBJ databases">
        <authorList>
            <person name="Afonso C.L."/>
            <person name="Miller P.J."/>
            <person name="Scott M.A."/>
            <person name="Spackman E."/>
            <person name="Goraichik I."/>
            <person name="Dimitrov K.M."/>
            <person name="Suarez D.L."/>
            <person name="Swayne D.E."/>
        </authorList>
    </citation>
    <scope>NUCLEOTIDE SEQUENCE [LARGE SCALE GENOMIC DNA]</scope>
    <source>
        <strain evidence="1">SB41UT1</strain>
    </source>
</reference>